<dbReference type="SUPFAM" id="SSF58100">
    <property type="entry name" value="Bacterial hemolysins"/>
    <property type="match status" value="1"/>
</dbReference>
<keyword evidence="2" id="KW-1185">Reference proteome</keyword>
<reference evidence="1 2" key="1">
    <citation type="submission" date="2017-10" db="EMBL/GenBank/DDBJ databases">
        <title>Draft genome of two endophytic bacteria isolated from 'guarana' Paullinia cupana (Mart.) Ducke.</title>
        <authorList>
            <person name="Siqueira K.A."/>
            <person name="Liotti R.G."/>
            <person name="Mendes T.A."/>
            <person name="Soares M.A."/>
        </authorList>
    </citation>
    <scope>NUCLEOTIDE SEQUENCE [LARGE SCALE GENOMIC DNA]</scope>
    <source>
        <strain evidence="1 2">342</strain>
    </source>
</reference>
<name>A0A2S9IHX8_9GAMM</name>
<dbReference type="Proteomes" id="UP000239181">
    <property type="component" value="Unassembled WGS sequence"/>
</dbReference>
<proteinExistence type="predicted"/>
<evidence type="ECO:0000313" key="2">
    <source>
        <dbReference type="Proteomes" id="UP000239181"/>
    </source>
</evidence>
<evidence type="ECO:0000313" key="1">
    <source>
        <dbReference type="EMBL" id="PRD17379.1"/>
    </source>
</evidence>
<accession>A0A2S9IHX8</accession>
<organism evidence="1 2">
    <name type="scientific">Pantoea coffeiphila</name>
    <dbReference type="NCBI Taxonomy" id="1465635"/>
    <lineage>
        <taxon>Bacteria</taxon>
        <taxon>Pseudomonadati</taxon>
        <taxon>Pseudomonadota</taxon>
        <taxon>Gammaproteobacteria</taxon>
        <taxon>Enterobacterales</taxon>
        <taxon>Erwiniaceae</taxon>
        <taxon>Pantoea</taxon>
    </lineage>
</organism>
<sequence length="150" mass="16435">MVERVVKLEKNTDTLQQDMTGLKTDVAVLQTDMTGLKKDVGALQTDMTSLKKDVAVLQTDVAGLKKDVGVLQANVTELRTDMAELKSDVAVIKSNYTTKADLLNLENKFDIKFEGLRTELHRSLAMQTKWVVASQVGVLGLGLGLAKLLF</sequence>
<dbReference type="Gene3D" id="1.20.5.170">
    <property type="match status" value="2"/>
</dbReference>
<comment type="caution">
    <text evidence="1">The sequence shown here is derived from an EMBL/GenBank/DDBJ whole genome shotgun (WGS) entry which is preliminary data.</text>
</comment>
<dbReference type="EMBL" id="PDET01000001">
    <property type="protein sequence ID" value="PRD17379.1"/>
    <property type="molecule type" value="Genomic_DNA"/>
</dbReference>
<gene>
    <name evidence="1" type="ORF">CQW29_01725</name>
</gene>
<evidence type="ECO:0008006" key="3">
    <source>
        <dbReference type="Google" id="ProtNLM"/>
    </source>
</evidence>
<dbReference type="RefSeq" id="WP_105590978.1">
    <property type="nucleotide sequence ID" value="NZ_PDET01000001.1"/>
</dbReference>
<dbReference type="OrthoDB" id="6546248at2"/>
<dbReference type="AlphaFoldDB" id="A0A2S9IHX8"/>
<protein>
    <recommendedName>
        <fullName evidence="3">DUF1640 domain-containing protein</fullName>
    </recommendedName>
</protein>